<evidence type="ECO:0000313" key="4">
    <source>
        <dbReference type="Proteomes" id="UP000479000"/>
    </source>
</evidence>
<feature type="compositionally biased region" description="Polar residues" evidence="1">
    <location>
        <begin position="95"/>
        <end position="104"/>
    </location>
</feature>
<keyword evidence="2" id="KW-0732">Signal</keyword>
<proteinExistence type="predicted"/>
<dbReference type="EMBL" id="CADCXU010032112">
    <property type="protein sequence ID" value="CAB0017957.1"/>
    <property type="molecule type" value="Genomic_DNA"/>
</dbReference>
<keyword evidence="4" id="KW-1185">Reference proteome</keyword>
<evidence type="ECO:0000256" key="2">
    <source>
        <dbReference type="SAM" id="SignalP"/>
    </source>
</evidence>
<feature type="compositionally biased region" description="Basic and acidic residues" evidence="1">
    <location>
        <begin position="80"/>
        <end position="89"/>
    </location>
</feature>
<organism evidence="3 4">
    <name type="scientific">Nesidiocoris tenuis</name>
    <dbReference type="NCBI Taxonomy" id="355587"/>
    <lineage>
        <taxon>Eukaryota</taxon>
        <taxon>Metazoa</taxon>
        <taxon>Ecdysozoa</taxon>
        <taxon>Arthropoda</taxon>
        <taxon>Hexapoda</taxon>
        <taxon>Insecta</taxon>
        <taxon>Pterygota</taxon>
        <taxon>Neoptera</taxon>
        <taxon>Paraneoptera</taxon>
        <taxon>Hemiptera</taxon>
        <taxon>Heteroptera</taxon>
        <taxon>Panheteroptera</taxon>
        <taxon>Cimicomorpha</taxon>
        <taxon>Miridae</taxon>
        <taxon>Dicyphina</taxon>
        <taxon>Nesidiocoris</taxon>
    </lineage>
</organism>
<evidence type="ECO:0000313" key="3">
    <source>
        <dbReference type="EMBL" id="CAB0017957.1"/>
    </source>
</evidence>
<feature type="signal peptide" evidence="2">
    <location>
        <begin position="1"/>
        <end position="18"/>
    </location>
</feature>
<sequence length="104" mass="11037">MKFVVAFLVAALVATAAAQPAKTGAGDWLDKATTQVNTALSSTLDKLASIAAQSGKKGAEALEKVKELLKQLEVKKDLLKRKNLEDQESAHSPPHLTSNSHMKG</sequence>
<feature type="chain" id="PRO_5026269689" evidence="2">
    <location>
        <begin position="19"/>
        <end position="104"/>
    </location>
</feature>
<reference evidence="3 4" key="1">
    <citation type="submission" date="2020-02" db="EMBL/GenBank/DDBJ databases">
        <authorList>
            <person name="Ferguson B K."/>
        </authorList>
    </citation>
    <scope>NUCLEOTIDE SEQUENCE [LARGE SCALE GENOMIC DNA]</scope>
</reference>
<accession>A0A6H5HSQ8</accession>
<dbReference type="Proteomes" id="UP000479000">
    <property type="component" value="Unassembled WGS sequence"/>
</dbReference>
<feature type="region of interest" description="Disordered" evidence="1">
    <location>
        <begin position="80"/>
        <end position="104"/>
    </location>
</feature>
<dbReference type="AlphaFoldDB" id="A0A6H5HSQ8"/>
<gene>
    <name evidence="3" type="ORF">NTEN_LOCUS21866</name>
</gene>
<protein>
    <submittedName>
        <fullName evidence="3">Uncharacterized protein</fullName>
    </submittedName>
</protein>
<evidence type="ECO:0000256" key="1">
    <source>
        <dbReference type="SAM" id="MobiDB-lite"/>
    </source>
</evidence>
<name>A0A6H5HSQ8_9HEMI</name>
<feature type="non-terminal residue" evidence="3">
    <location>
        <position position="104"/>
    </location>
</feature>